<organism evidence="1 2">
    <name type="scientific">Glaciecola petra</name>
    <dbReference type="NCBI Taxonomy" id="3075602"/>
    <lineage>
        <taxon>Bacteria</taxon>
        <taxon>Pseudomonadati</taxon>
        <taxon>Pseudomonadota</taxon>
        <taxon>Gammaproteobacteria</taxon>
        <taxon>Alteromonadales</taxon>
        <taxon>Alteromonadaceae</taxon>
        <taxon>Glaciecola</taxon>
    </lineage>
</organism>
<evidence type="ECO:0000313" key="1">
    <source>
        <dbReference type="EMBL" id="MDT0593941.1"/>
    </source>
</evidence>
<name>A0ABU2ZMU1_9ALTE</name>
<dbReference type="Pfam" id="PF03692">
    <property type="entry name" value="CxxCxxCC"/>
    <property type="match status" value="1"/>
</dbReference>
<sequence length="179" mass="20862">MKDKKKSPYSKELIDSQFWLNTPLSEMSDSQWEAICDGCARCCLHKFIEDESIDGDFEPTERLQDGEEILYTNISCYLLNDKNCMCTQYDKRSELVPDCVSLTKDNLKDIFFMPPSCSYRRLQEGKGLANWHPLLNKGKKAQMHQLGISVRNRVISEAQIDLHDFENYIVHWPSQDIEE</sequence>
<accession>A0ABU2ZMU1</accession>
<reference evidence="1 2" key="1">
    <citation type="submission" date="2023-09" db="EMBL/GenBank/DDBJ databases">
        <authorList>
            <person name="Rey-Velasco X."/>
        </authorList>
    </citation>
    <scope>NUCLEOTIDE SEQUENCE [LARGE SCALE GENOMIC DNA]</scope>
    <source>
        <strain evidence="1 2">P117</strain>
    </source>
</reference>
<comment type="caution">
    <text evidence="1">The sequence shown here is derived from an EMBL/GenBank/DDBJ whole genome shotgun (WGS) entry which is preliminary data.</text>
</comment>
<dbReference type="PIRSF" id="PIRSF006173">
    <property type="entry name" value="UCP006173"/>
    <property type="match status" value="1"/>
</dbReference>
<dbReference type="InterPro" id="IPR008228">
    <property type="entry name" value="UCP006173"/>
</dbReference>
<dbReference type="EMBL" id="JAVRHX010000001">
    <property type="protein sequence ID" value="MDT0593941.1"/>
    <property type="molecule type" value="Genomic_DNA"/>
</dbReference>
<evidence type="ECO:0000313" key="2">
    <source>
        <dbReference type="Proteomes" id="UP001253545"/>
    </source>
</evidence>
<dbReference type="PANTHER" id="PTHR37421">
    <property type="entry name" value="UPF0260 PROTEIN YCGN"/>
    <property type="match status" value="1"/>
</dbReference>
<dbReference type="PANTHER" id="PTHR37421:SF1">
    <property type="entry name" value="UPF0260 PROTEIN YCGN"/>
    <property type="match status" value="1"/>
</dbReference>
<gene>
    <name evidence="1" type="ORF">RM552_03685</name>
</gene>
<dbReference type="RefSeq" id="WP_311367435.1">
    <property type="nucleotide sequence ID" value="NZ_JAVRHX010000001.1"/>
</dbReference>
<proteinExistence type="predicted"/>
<dbReference type="NCBIfam" id="NF003505">
    <property type="entry name" value="PRK05170.2-3"/>
    <property type="match status" value="1"/>
</dbReference>
<dbReference type="Proteomes" id="UP001253545">
    <property type="component" value="Unassembled WGS sequence"/>
</dbReference>
<protein>
    <submittedName>
        <fullName evidence="1">YcgN family cysteine cluster protein</fullName>
    </submittedName>
</protein>
<keyword evidence="2" id="KW-1185">Reference proteome</keyword>
<dbReference type="NCBIfam" id="NF003501">
    <property type="entry name" value="PRK05170.1-5"/>
    <property type="match status" value="1"/>
</dbReference>
<dbReference type="InterPro" id="IPR005358">
    <property type="entry name" value="Puta_zinc/iron-chelating_dom"/>
</dbReference>